<dbReference type="Proteomes" id="UP001499988">
    <property type="component" value="Unassembled WGS sequence"/>
</dbReference>
<keyword evidence="1" id="KW-0812">Transmembrane</keyword>
<proteinExistence type="predicted"/>
<keyword evidence="1" id="KW-0472">Membrane</keyword>
<gene>
    <name evidence="2" type="ORF">GCM10023333_16790</name>
</gene>
<sequence length="132" mass="14602">MNSSRTQKHLDTLSIGMSVICLIHCLAVPLFLLLGMAVPSLLMSEELFHEMMLFAVVPLSSVAFFLGCRKHRNLSVLAYGLSGLATLIFAALWMHDLGGHDAETAMTLVGTSLMVIAHLKNYRLCRRCECQH</sequence>
<evidence type="ECO:0000313" key="2">
    <source>
        <dbReference type="EMBL" id="GAA4883152.1"/>
    </source>
</evidence>
<reference evidence="3" key="1">
    <citation type="journal article" date="2019" name="Int. J. Syst. Evol. Microbiol.">
        <title>The Global Catalogue of Microorganisms (GCM) 10K type strain sequencing project: providing services to taxonomists for standard genome sequencing and annotation.</title>
        <authorList>
            <consortium name="The Broad Institute Genomics Platform"/>
            <consortium name="The Broad Institute Genome Sequencing Center for Infectious Disease"/>
            <person name="Wu L."/>
            <person name="Ma J."/>
        </authorList>
    </citation>
    <scope>NUCLEOTIDE SEQUENCE [LARGE SCALE GENOMIC DNA]</scope>
    <source>
        <strain evidence="3">JCM 18401</strain>
    </source>
</reference>
<evidence type="ECO:0000256" key="1">
    <source>
        <dbReference type="SAM" id="Phobius"/>
    </source>
</evidence>
<protein>
    <submittedName>
        <fullName evidence="2">MerC domain-containing protein</fullName>
    </submittedName>
</protein>
<name>A0ABP9EPK2_9GAMM</name>
<feature type="transmembrane region" description="Helical" evidence="1">
    <location>
        <begin position="74"/>
        <end position="93"/>
    </location>
</feature>
<dbReference type="RefSeq" id="WP_345334907.1">
    <property type="nucleotide sequence ID" value="NZ_BAABJZ010000023.1"/>
</dbReference>
<keyword evidence="1" id="KW-1133">Transmembrane helix</keyword>
<feature type="transmembrane region" description="Helical" evidence="1">
    <location>
        <begin position="105"/>
        <end position="122"/>
    </location>
</feature>
<feature type="transmembrane region" description="Helical" evidence="1">
    <location>
        <begin position="12"/>
        <end position="35"/>
    </location>
</feature>
<accession>A0ABP9EPK2</accession>
<dbReference type="Pfam" id="PF03203">
    <property type="entry name" value="MerC"/>
    <property type="match status" value="1"/>
</dbReference>
<feature type="transmembrane region" description="Helical" evidence="1">
    <location>
        <begin position="47"/>
        <end position="67"/>
    </location>
</feature>
<dbReference type="InterPro" id="IPR004891">
    <property type="entry name" value="Mercury-R_MerC"/>
</dbReference>
<evidence type="ECO:0000313" key="3">
    <source>
        <dbReference type="Proteomes" id="UP001499988"/>
    </source>
</evidence>
<dbReference type="EMBL" id="BAABJZ010000023">
    <property type="protein sequence ID" value="GAA4883152.1"/>
    <property type="molecule type" value="Genomic_DNA"/>
</dbReference>
<comment type="caution">
    <text evidence="2">The sequence shown here is derived from an EMBL/GenBank/DDBJ whole genome shotgun (WGS) entry which is preliminary data.</text>
</comment>
<organism evidence="2 3">
    <name type="scientific">Ferrimonas pelagia</name>
    <dbReference type="NCBI Taxonomy" id="1177826"/>
    <lineage>
        <taxon>Bacteria</taxon>
        <taxon>Pseudomonadati</taxon>
        <taxon>Pseudomonadota</taxon>
        <taxon>Gammaproteobacteria</taxon>
        <taxon>Alteromonadales</taxon>
        <taxon>Ferrimonadaceae</taxon>
        <taxon>Ferrimonas</taxon>
    </lineage>
</organism>
<keyword evidence="3" id="KW-1185">Reference proteome</keyword>